<evidence type="ECO:0000313" key="4">
    <source>
        <dbReference type="EMBL" id="CAG8979191.1"/>
    </source>
</evidence>
<organism evidence="4 5">
    <name type="scientific">Hymenoscyphus albidus</name>
    <dbReference type="NCBI Taxonomy" id="595503"/>
    <lineage>
        <taxon>Eukaryota</taxon>
        <taxon>Fungi</taxon>
        <taxon>Dikarya</taxon>
        <taxon>Ascomycota</taxon>
        <taxon>Pezizomycotina</taxon>
        <taxon>Leotiomycetes</taxon>
        <taxon>Helotiales</taxon>
        <taxon>Helotiaceae</taxon>
        <taxon>Hymenoscyphus</taxon>
    </lineage>
</organism>
<feature type="compositionally biased region" description="Polar residues" evidence="2">
    <location>
        <begin position="43"/>
        <end position="53"/>
    </location>
</feature>
<proteinExistence type="inferred from homology"/>
<protein>
    <recommendedName>
        <fullName evidence="3">Ubiquinol-cytochrome c chaperone domain-containing protein</fullName>
    </recommendedName>
</protein>
<dbReference type="EMBL" id="CAJVRM010000296">
    <property type="protein sequence ID" value="CAG8979191.1"/>
    <property type="molecule type" value="Genomic_DNA"/>
</dbReference>
<dbReference type="PANTHER" id="PTHR12184:SF1">
    <property type="entry name" value="UBIQUINOL-CYTOCHROME-C REDUCTASE COMPLEX ASSEMBLY FACTOR 1"/>
    <property type="match status" value="1"/>
</dbReference>
<comment type="caution">
    <text evidence="4">The sequence shown here is derived from an EMBL/GenBank/DDBJ whole genome shotgun (WGS) entry which is preliminary data.</text>
</comment>
<dbReference type="AlphaFoldDB" id="A0A9N9LXB3"/>
<dbReference type="InterPro" id="IPR021150">
    <property type="entry name" value="Ubiq_cyt_c_chap"/>
</dbReference>
<dbReference type="GO" id="GO:0005739">
    <property type="term" value="C:mitochondrion"/>
    <property type="evidence" value="ECO:0007669"/>
    <property type="project" value="TreeGrafter"/>
</dbReference>
<feature type="domain" description="Ubiquinol-cytochrome c chaperone" evidence="3">
    <location>
        <begin position="125"/>
        <end position="266"/>
    </location>
</feature>
<dbReference type="Proteomes" id="UP000701801">
    <property type="component" value="Unassembled WGS sequence"/>
</dbReference>
<reference evidence="4" key="1">
    <citation type="submission" date="2021-07" db="EMBL/GenBank/DDBJ databases">
        <authorList>
            <person name="Durling M."/>
        </authorList>
    </citation>
    <scope>NUCLEOTIDE SEQUENCE</scope>
</reference>
<keyword evidence="5" id="KW-1185">Reference proteome</keyword>
<evidence type="ECO:0000256" key="2">
    <source>
        <dbReference type="SAM" id="MobiDB-lite"/>
    </source>
</evidence>
<feature type="region of interest" description="Disordered" evidence="2">
    <location>
        <begin position="41"/>
        <end position="66"/>
    </location>
</feature>
<sequence>MASKSCISYLRIFQRQSQIAPIVRNTTRGIVASKAFTTLPRRSANTSTPNLPNAPTKATKPGVTPRKIGGITETYTAYGGTEEMYKECARHANYTIPKAADPEVEMPKTEDGEDLGVGGGWWHDEVGLKPTFSTWSQVTMLHIYLLTVRFRCFPPDVCKTWQQQILNHFFYDMEDKMATHHGMTANGTRQKYLKDIFVQWRGILAAYDEGLAKNDAVLASALWRNIFKADENVDFVKLAQIVSFMRKSLVKLQSMDDLEVMQRGIQFVEPAGEKILLGSSGKDPLAVK</sequence>
<evidence type="ECO:0000259" key="3">
    <source>
        <dbReference type="Pfam" id="PF03981"/>
    </source>
</evidence>
<dbReference type="InterPro" id="IPR007129">
    <property type="entry name" value="Ubiqinol_cyt_c_chaperone_CPB3"/>
</dbReference>
<evidence type="ECO:0000313" key="5">
    <source>
        <dbReference type="Proteomes" id="UP000701801"/>
    </source>
</evidence>
<gene>
    <name evidence="4" type="ORF">HYALB_00000327</name>
</gene>
<dbReference type="GO" id="GO:0034551">
    <property type="term" value="P:mitochondrial respiratory chain complex III assembly"/>
    <property type="evidence" value="ECO:0007669"/>
    <property type="project" value="TreeGrafter"/>
</dbReference>
<comment type="similarity">
    <text evidence="1">Belongs to the CBP3 family.</text>
</comment>
<evidence type="ECO:0000256" key="1">
    <source>
        <dbReference type="ARBA" id="ARBA00006407"/>
    </source>
</evidence>
<dbReference type="OrthoDB" id="10253878at2759"/>
<accession>A0A9N9LXB3</accession>
<dbReference type="Pfam" id="PF03981">
    <property type="entry name" value="Ubiq_cyt_C_chap"/>
    <property type="match status" value="1"/>
</dbReference>
<dbReference type="PANTHER" id="PTHR12184">
    <property type="entry name" value="UBIQUINOL-CYTOCHROME C REDUCTASE COMPLEX ASSEMBLY FACTOR 1 FAMILY MEMBER"/>
    <property type="match status" value="1"/>
</dbReference>
<name>A0A9N9LXB3_9HELO</name>